<proteinExistence type="predicted"/>
<evidence type="ECO:0000313" key="2">
    <source>
        <dbReference type="EMBL" id="KKR23814.1"/>
    </source>
</evidence>
<name>A0A0G0P6D1_9BACT</name>
<gene>
    <name evidence="2" type="ORF">UT53_C0007G0032</name>
</gene>
<dbReference type="EMBL" id="LBXD01000007">
    <property type="protein sequence ID" value="KKR23814.1"/>
    <property type="molecule type" value="Genomic_DNA"/>
</dbReference>
<dbReference type="AlphaFoldDB" id="A0A0G0P6D1"/>
<feature type="region of interest" description="Disordered" evidence="1">
    <location>
        <begin position="1"/>
        <end position="37"/>
    </location>
</feature>
<reference evidence="2 3" key="1">
    <citation type="journal article" date="2015" name="Nature">
        <title>rRNA introns, odd ribosomes, and small enigmatic genomes across a large radiation of phyla.</title>
        <authorList>
            <person name="Brown C.T."/>
            <person name="Hug L.A."/>
            <person name="Thomas B.C."/>
            <person name="Sharon I."/>
            <person name="Castelle C.J."/>
            <person name="Singh A."/>
            <person name="Wilkins M.J."/>
            <person name="Williams K.H."/>
            <person name="Banfield J.F."/>
        </authorList>
    </citation>
    <scope>NUCLEOTIDE SEQUENCE [LARGE SCALE GENOMIC DNA]</scope>
</reference>
<evidence type="ECO:0000256" key="1">
    <source>
        <dbReference type="SAM" id="MobiDB-lite"/>
    </source>
</evidence>
<protein>
    <submittedName>
        <fullName evidence="2">Uncharacterized protein</fullName>
    </submittedName>
</protein>
<dbReference type="Proteomes" id="UP000034764">
    <property type="component" value="Unassembled WGS sequence"/>
</dbReference>
<sequence length="98" mass="10777">MIKTTKKDSAGRNNLSGGNGFALPRLISRPQEGSGEEYGQVSDWGFLEIPYKVSTTLFLNTLSYKVIINTPSKTVTTKVFSFKKGNIANSTIEGMRIE</sequence>
<feature type="compositionally biased region" description="Basic and acidic residues" evidence="1">
    <location>
        <begin position="1"/>
        <end position="10"/>
    </location>
</feature>
<organism evidence="2 3">
    <name type="scientific">Candidatus Yanofskybacteria bacterium GW2011_GWD2_39_48</name>
    <dbReference type="NCBI Taxonomy" id="1619031"/>
    <lineage>
        <taxon>Bacteria</taxon>
        <taxon>Candidatus Yanofskyibacteriota</taxon>
    </lineage>
</organism>
<accession>A0A0G0P6D1</accession>
<comment type="caution">
    <text evidence="2">The sequence shown here is derived from an EMBL/GenBank/DDBJ whole genome shotgun (WGS) entry which is preliminary data.</text>
</comment>
<evidence type="ECO:0000313" key="3">
    <source>
        <dbReference type="Proteomes" id="UP000034764"/>
    </source>
</evidence>